<keyword evidence="4 14" id="KW-0540">Nuclease</keyword>
<keyword evidence="7 14" id="KW-0227">DNA damage</keyword>
<dbReference type="SMART" id="SM00891">
    <property type="entry name" value="ERCC4"/>
    <property type="match status" value="1"/>
</dbReference>
<feature type="compositionally biased region" description="Basic and acidic residues" evidence="15">
    <location>
        <begin position="640"/>
        <end position="650"/>
    </location>
</feature>
<dbReference type="InterPro" id="IPR010996">
    <property type="entry name" value="HHH_MUS81"/>
</dbReference>
<accession>A0A8H7QUG8</accession>
<evidence type="ECO:0000256" key="7">
    <source>
        <dbReference type="ARBA" id="ARBA00022763"/>
    </source>
</evidence>
<dbReference type="InterPro" id="IPR042530">
    <property type="entry name" value="EME1/EME2_C"/>
</dbReference>
<dbReference type="GO" id="GO:0046872">
    <property type="term" value="F:metal ion binding"/>
    <property type="evidence" value="ECO:0007669"/>
    <property type="project" value="UniProtKB-UniRule"/>
</dbReference>
<evidence type="ECO:0000313" key="18">
    <source>
        <dbReference type="Proteomes" id="UP000603453"/>
    </source>
</evidence>
<keyword evidence="13" id="KW-0469">Meiosis</keyword>
<dbReference type="GO" id="GO:0048476">
    <property type="term" value="C:Holliday junction resolvase complex"/>
    <property type="evidence" value="ECO:0007669"/>
    <property type="project" value="UniProtKB-UniRule"/>
</dbReference>
<feature type="compositionally biased region" description="Low complexity" evidence="15">
    <location>
        <begin position="653"/>
        <end position="666"/>
    </location>
</feature>
<feature type="region of interest" description="Disordered" evidence="15">
    <location>
        <begin position="640"/>
        <end position="697"/>
    </location>
</feature>
<dbReference type="InterPro" id="IPR047416">
    <property type="entry name" value="XPF_nuclease_Mus81"/>
</dbReference>
<dbReference type="GO" id="GO:0048257">
    <property type="term" value="F:3'-flap endonuclease activity"/>
    <property type="evidence" value="ECO:0007669"/>
    <property type="project" value="TreeGrafter"/>
</dbReference>
<dbReference type="GO" id="GO:0005634">
    <property type="term" value="C:nucleus"/>
    <property type="evidence" value="ECO:0007669"/>
    <property type="project" value="UniProtKB-SubCell"/>
</dbReference>
<dbReference type="InterPro" id="IPR033309">
    <property type="entry name" value="Mus81"/>
</dbReference>
<evidence type="ECO:0000256" key="11">
    <source>
        <dbReference type="ARBA" id="ARBA00023204"/>
    </source>
</evidence>
<dbReference type="GO" id="GO:0031573">
    <property type="term" value="P:mitotic intra-S DNA damage checkpoint signaling"/>
    <property type="evidence" value="ECO:0007669"/>
    <property type="project" value="TreeGrafter"/>
</dbReference>
<keyword evidence="10 14" id="KW-0233">DNA recombination</keyword>
<evidence type="ECO:0000256" key="8">
    <source>
        <dbReference type="ARBA" id="ARBA00022801"/>
    </source>
</evidence>
<dbReference type="GO" id="GO:0003677">
    <property type="term" value="F:DNA binding"/>
    <property type="evidence" value="ECO:0007669"/>
    <property type="project" value="UniProtKB-UniRule"/>
</dbReference>
<proteinExistence type="inferred from homology"/>
<dbReference type="Pfam" id="PF21136">
    <property type="entry name" value="WHD_MUS81"/>
    <property type="match status" value="1"/>
</dbReference>
<feature type="region of interest" description="Disordered" evidence="15">
    <location>
        <begin position="79"/>
        <end position="117"/>
    </location>
</feature>
<dbReference type="Gene3D" id="1.10.150.670">
    <property type="entry name" value="Crossover junction endonuclease EME1, DNA-binding domain"/>
    <property type="match status" value="1"/>
</dbReference>
<gene>
    <name evidence="17" type="ORF">INT47_004965</name>
</gene>
<evidence type="ECO:0000256" key="9">
    <source>
        <dbReference type="ARBA" id="ARBA00022842"/>
    </source>
</evidence>
<dbReference type="PANTHER" id="PTHR13451">
    <property type="entry name" value="CLASS II CROSSOVER JUNCTION ENDONUCLEASE MUS81"/>
    <property type="match status" value="1"/>
</dbReference>
<dbReference type="Pfam" id="PF02732">
    <property type="entry name" value="ERCC4"/>
    <property type="match status" value="1"/>
</dbReference>
<dbReference type="SUPFAM" id="SSF52980">
    <property type="entry name" value="Restriction endonuclease-like"/>
    <property type="match status" value="1"/>
</dbReference>
<dbReference type="InterPro" id="IPR006166">
    <property type="entry name" value="ERCC4_domain"/>
</dbReference>
<evidence type="ECO:0000256" key="3">
    <source>
        <dbReference type="ARBA" id="ARBA00010015"/>
    </source>
</evidence>
<comment type="function">
    <text evidence="14">Interacts with EME1 to form a DNA structure-specific endonuclease with substrate preference for branched DNA structures with a 5'-end at the branch nick. Typical substrates include 3'-flap structures, D-loops, replication forks and nicked Holliday junctions. May be required in mitosis for the processing of stalled or collapsed replication fork intermediates. May be required in meiosis for the repair of meiosis-specific double strand breaks subsequent to single-end invasion (SEI).</text>
</comment>
<dbReference type="EC" id="3.1.22.-" evidence="14"/>
<evidence type="ECO:0000256" key="2">
    <source>
        <dbReference type="ARBA" id="ARBA00004123"/>
    </source>
</evidence>
<reference evidence="17" key="1">
    <citation type="submission" date="2020-12" db="EMBL/GenBank/DDBJ databases">
        <title>Metabolic potential, ecology and presence of endohyphal bacteria is reflected in genomic diversity of Mucoromycotina.</title>
        <authorList>
            <person name="Muszewska A."/>
            <person name="Okrasinska A."/>
            <person name="Steczkiewicz K."/>
            <person name="Drgas O."/>
            <person name="Orlowska M."/>
            <person name="Perlinska-Lenart U."/>
            <person name="Aleksandrzak-Piekarczyk T."/>
            <person name="Szatraj K."/>
            <person name="Zielenkiewicz U."/>
            <person name="Pilsyk S."/>
            <person name="Malc E."/>
            <person name="Mieczkowski P."/>
            <person name="Kruszewska J.S."/>
            <person name="Biernat P."/>
            <person name="Pawlowska J."/>
        </authorList>
    </citation>
    <scope>NUCLEOTIDE SEQUENCE</scope>
    <source>
        <strain evidence="17">WA0000017839</strain>
    </source>
</reference>
<dbReference type="Gene3D" id="1.10.10.10">
    <property type="entry name" value="Winged helix-like DNA-binding domain superfamily/Winged helix DNA-binding domain"/>
    <property type="match status" value="1"/>
</dbReference>
<keyword evidence="12 14" id="KW-0539">Nucleus</keyword>
<feature type="compositionally biased region" description="Low complexity" evidence="15">
    <location>
        <begin position="430"/>
        <end position="441"/>
    </location>
</feature>
<dbReference type="CDD" id="cd20074">
    <property type="entry name" value="XPF_nuclease_Mus81"/>
    <property type="match status" value="1"/>
</dbReference>
<evidence type="ECO:0000256" key="12">
    <source>
        <dbReference type="ARBA" id="ARBA00023242"/>
    </source>
</evidence>
<feature type="compositionally biased region" description="Polar residues" evidence="15">
    <location>
        <begin position="672"/>
        <end position="697"/>
    </location>
</feature>
<keyword evidence="6 14" id="KW-0255">Endonuclease</keyword>
<keyword evidence="11 14" id="KW-0234">DNA repair</keyword>
<dbReference type="CDD" id="cd21036">
    <property type="entry name" value="WH_MUS81"/>
    <property type="match status" value="1"/>
</dbReference>
<feature type="region of interest" description="Disordered" evidence="15">
    <location>
        <begin position="380"/>
        <end position="458"/>
    </location>
</feature>
<dbReference type="FunFam" id="3.40.50.10130:FF:000003">
    <property type="entry name" value="Crossover junction endonuclease MUS81"/>
    <property type="match status" value="1"/>
</dbReference>
<comment type="cofactor">
    <cofactor evidence="1 14">
        <name>Mg(2+)</name>
        <dbReference type="ChEBI" id="CHEBI:18420"/>
    </cofactor>
</comment>
<dbReference type="SUPFAM" id="SSF47802">
    <property type="entry name" value="DNA polymerase beta, N-terminal domain-like"/>
    <property type="match status" value="1"/>
</dbReference>
<name>A0A8H7QUG8_9FUNG</name>
<feature type="region of interest" description="Disordered" evidence="15">
    <location>
        <begin position="205"/>
        <end position="256"/>
    </location>
</feature>
<sequence length="1020" mass="115030">MSDQCANPQYRDWVKEWMEQAQTLGSKAYYTYKKAYESLDKCTDVFNHPSETVKLAGIGPGLALKLENALKKYCKDNGLPMPESSSKGKRKKPTTQSSDALEDTTTPVRPRPSKPYVPKYRTGGYGILLCLFEIYQGGRENLTKDQICRAAQEHCDASYTMKDPGSSYTAWNSMKTLLEKGYIYKSGSPAKFRLTETGIGLSERLKVAQSSRESQGNGEGSSTQRTTHGESSEPLRNPSTARSRKKATSSSTSALLDRMLDFDDNEPNELDMSLYVSNPSEHQSISINDRTSSKNTTIREDDGSDILQELADASRPKKKQRTKNASTSNKQPRKTKKSTTAAYLDTLLANYDARGSELNMNNYVMNPSEHQSISLGRRTVHNKPTASSNPPTNINLSSQNGTSRPGQDTSFARKVMNAADSNEYDDWNRRSPSQPSSVSSRKSTHTVNPKKYTTPQHSVLLRNDKKIGNKSGKSLYNVDEYDIDLTAPDLPKLQSSQLTMPSDDIVDLLSSPEPSPPLRPTSLSNNLSFDDDVDLETDYFPVTQSISKAMDDEAFHYTYLSELEEDVRSVNKAAVIIDNENACLAYRIRFYTSQSNHPKYKHLMQVSIDDTHIDCSIGYISELHKDSICPGLPARPILPLHREEPDDFWPRETPLTSTQTPTNTQQDLAESMFSSQASSQVTYSQQPSQRLTQTQTQQKEVDYNELIDNQAMESLLPHEYEIVLVLDSREIQMKNDRDYFQRKLAENGVKFITRSMDLGDVIWIARKIGNTNQNEELFLDYVVERKRLDDLVSSIKDGRYTEQKTRLKRSGAKKVMYVVEEYNRADAVNFGIQAVQTAMSSLQIIDGFFLKTTEGVDETIAFFVSVTKLIHQIYKNTVLYTIPGHIITRQNYLSLKKAFKDKSNRHVTEKSAYLITYPMFSQLNTKNGGTTVHEIFIRMLSTIQGVNAERALSLIKIYPTPNALLKAYNGKTPQQGKILAKEATQHEIGRRRWALKISERLYNLFGAISYPDPTGESDDD</sequence>
<evidence type="ECO:0000256" key="14">
    <source>
        <dbReference type="RuleBase" id="RU369042"/>
    </source>
</evidence>
<dbReference type="Pfam" id="PF14716">
    <property type="entry name" value="HHH_8"/>
    <property type="match status" value="1"/>
</dbReference>
<dbReference type="AlphaFoldDB" id="A0A8H7QUG8"/>
<evidence type="ECO:0000313" key="17">
    <source>
        <dbReference type="EMBL" id="KAG2197998.1"/>
    </source>
</evidence>
<dbReference type="GO" id="GO:0000727">
    <property type="term" value="P:double-strand break repair via break-induced replication"/>
    <property type="evidence" value="ECO:0007669"/>
    <property type="project" value="UniProtKB-UniRule"/>
</dbReference>
<comment type="similarity">
    <text evidence="3 14">Belongs to the XPF family.</text>
</comment>
<dbReference type="InterPro" id="IPR047417">
    <property type="entry name" value="WHD_MUS81"/>
</dbReference>
<evidence type="ECO:0000256" key="15">
    <source>
        <dbReference type="SAM" id="MobiDB-lite"/>
    </source>
</evidence>
<feature type="region of interest" description="Disordered" evidence="15">
    <location>
        <begin position="280"/>
        <end position="341"/>
    </location>
</feature>
<dbReference type="Gene3D" id="1.10.150.110">
    <property type="entry name" value="DNA polymerase beta, N-terminal domain-like"/>
    <property type="match status" value="1"/>
</dbReference>
<dbReference type="InterPro" id="IPR027421">
    <property type="entry name" value="DNA_pol_lamdba_lyase_dom_sf"/>
</dbReference>
<evidence type="ECO:0000259" key="16">
    <source>
        <dbReference type="SMART" id="SM00891"/>
    </source>
</evidence>
<dbReference type="GO" id="GO:0000712">
    <property type="term" value="P:resolution of meiotic recombination intermediates"/>
    <property type="evidence" value="ECO:0007669"/>
    <property type="project" value="UniProtKB-ARBA"/>
</dbReference>
<dbReference type="Gene3D" id="3.40.50.10130">
    <property type="match status" value="1"/>
</dbReference>
<feature type="compositionally biased region" description="Polar residues" evidence="15">
    <location>
        <begin position="445"/>
        <end position="457"/>
    </location>
</feature>
<comment type="subcellular location">
    <subcellularLocation>
        <location evidence="2 14">Nucleus</location>
    </subcellularLocation>
</comment>
<evidence type="ECO:0000256" key="13">
    <source>
        <dbReference type="ARBA" id="ARBA00023254"/>
    </source>
</evidence>
<feature type="compositionally biased region" description="Polar residues" evidence="15">
    <location>
        <begin position="94"/>
        <end position="107"/>
    </location>
</feature>
<comment type="caution">
    <text evidence="17">The sequence shown here is derived from an EMBL/GenBank/DDBJ whole genome shotgun (WGS) entry which is preliminary data.</text>
</comment>
<feature type="compositionally biased region" description="Polar residues" evidence="15">
    <location>
        <begin position="382"/>
        <end position="410"/>
    </location>
</feature>
<protein>
    <recommendedName>
        <fullName evidence="14">Crossover junction endonuclease MUS81</fullName>
        <ecNumber evidence="14">3.1.22.-</ecNumber>
    </recommendedName>
</protein>
<keyword evidence="9 14" id="KW-0460">Magnesium</keyword>
<dbReference type="InterPro" id="IPR036388">
    <property type="entry name" value="WH-like_DNA-bd_sf"/>
</dbReference>
<evidence type="ECO:0000256" key="10">
    <source>
        <dbReference type="ARBA" id="ARBA00023172"/>
    </source>
</evidence>
<keyword evidence="8 14" id="KW-0378">Hydrolase</keyword>
<keyword evidence="18" id="KW-1185">Reference proteome</keyword>
<dbReference type="PANTHER" id="PTHR13451:SF0">
    <property type="entry name" value="CROSSOVER JUNCTION ENDONUCLEASE MUS81"/>
    <property type="match status" value="1"/>
</dbReference>
<dbReference type="OrthoDB" id="5963188at2759"/>
<dbReference type="Proteomes" id="UP000603453">
    <property type="component" value="Unassembled WGS sequence"/>
</dbReference>
<dbReference type="GO" id="GO:0006308">
    <property type="term" value="P:DNA catabolic process"/>
    <property type="evidence" value="ECO:0007669"/>
    <property type="project" value="UniProtKB-UniRule"/>
</dbReference>
<dbReference type="InterPro" id="IPR011335">
    <property type="entry name" value="Restrct_endonuc-II-like"/>
</dbReference>
<evidence type="ECO:0000256" key="4">
    <source>
        <dbReference type="ARBA" id="ARBA00022722"/>
    </source>
</evidence>
<comment type="subunit">
    <text evidence="14">Interacts with EME1.</text>
</comment>
<evidence type="ECO:0000256" key="6">
    <source>
        <dbReference type="ARBA" id="ARBA00022759"/>
    </source>
</evidence>
<feature type="domain" description="ERCC4" evidence="16">
    <location>
        <begin position="723"/>
        <end position="823"/>
    </location>
</feature>
<evidence type="ECO:0000256" key="1">
    <source>
        <dbReference type="ARBA" id="ARBA00001946"/>
    </source>
</evidence>
<feature type="compositionally biased region" description="Polar residues" evidence="15">
    <location>
        <begin position="208"/>
        <end position="226"/>
    </location>
</feature>
<dbReference type="FunFam" id="1.10.10.10:FF:000307">
    <property type="entry name" value="Crossover junction endonuclease MUS81"/>
    <property type="match status" value="1"/>
</dbReference>
<keyword evidence="5 14" id="KW-0479">Metal-binding</keyword>
<feature type="compositionally biased region" description="Polar residues" evidence="15">
    <location>
        <begin position="280"/>
        <end position="296"/>
    </location>
</feature>
<dbReference type="EMBL" id="JAEPRD010000118">
    <property type="protein sequence ID" value="KAG2197998.1"/>
    <property type="molecule type" value="Genomic_DNA"/>
</dbReference>
<evidence type="ECO:0000256" key="5">
    <source>
        <dbReference type="ARBA" id="ARBA00022723"/>
    </source>
</evidence>
<organism evidence="17 18">
    <name type="scientific">Mucor saturninus</name>
    <dbReference type="NCBI Taxonomy" id="64648"/>
    <lineage>
        <taxon>Eukaryota</taxon>
        <taxon>Fungi</taxon>
        <taxon>Fungi incertae sedis</taxon>
        <taxon>Mucoromycota</taxon>
        <taxon>Mucoromycotina</taxon>
        <taxon>Mucoromycetes</taxon>
        <taxon>Mucorales</taxon>
        <taxon>Mucorineae</taxon>
        <taxon>Mucoraceae</taxon>
        <taxon>Mucor</taxon>
    </lineage>
</organism>
<dbReference type="GO" id="GO:0008821">
    <property type="term" value="F:crossover junction DNA endonuclease activity"/>
    <property type="evidence" value="ECO:0007669"/>
    <property type="project" value="UniProtKB-UniRule"/>
</dbReference>